<dbReference type="InterPro" id="IPR016181">
    <property type="entry name" value="Acyl_CoA_acyltransferase"/>
</dbReference>
<dbReference type="GO" id="GO:0016747">
    <property type="term" value="F:acyltransferase activity, transferring groups other than amino-acyl groups"/>
    <property type="evidence" value="ECO:0007669"/>
    <property type="project" value="InterPro"/>
</dbReference>
<dbReference type="AlphaFoldDB" id="A0A1M6PZI3"/>
<dbReference type="EMBL" id="FRAM01000001">
    <property type="protein sequence ID" value="SHK13312.1"/>
    <property type="molecule type" value="Genomic_DNA"/>
</dbReference>
<evidence type="ECO:0000313" key="2">
    <source>
        <dbReference type="EMBL" id="SHK13312.1"/>
    </source>
</evidence>
<sequence length="153" mass="17819">MDNLVWKIKTFDEISTQELYSVIKARINVFVVEQDCPYPDLDDYDQKAIHLWAEIDGEVLAYCRIFDKGIKYQETSIGRVVTTEKGRGTGLGKQLINYALEVIENRLMTSEVRISAQDYLLRFYAGFGFQDTGKKYLEDNIPHTEMHRKIKEL</sequence>
<name>A0A1M6PZI3_9FLAO</name>
<dbReference type="STRING" id="216903.SAMN05444371_1422"/>
<dbReference type="SUPFAM" id="SSF55729">
    <property type="entry name" value="Acyl-CoA N-acyltransferases (Nat)"/>
    <property type="match status" value="1"/>
</dbReference>
<dbReference type="Pfam" id="PF13673">
    <property type="entry name" value="Acetyltransf_10"/>
    <property type="match status" value="1"/>
</dbReference>
<gene>
    <name evidence="2" type="ORF">SAMN05444371_1422</name>
</gene>
<accession>A0A1M6PZI3</accession>
<dbReference type="Gene3D" id="3.40.630.30">
    <property type="match status" value="1"/>
</dbReference>
<feature type="domain" description="N-acetyltransferase" evidence="1">
    <location>
        <begin position="9"/>
        <end position="151"/>
    </location>
</feature>
<dbReference type="Proteomes" id="UP000184498">
    <property type="component" value="Unassembled WGS sequence"/>
</dbReference>
<evidence type="ECO:0000259" key="1">
    <source>
        <dbReference type="PROSITE" id="PS51186"/>
    </source>
</evidence>
<evidence type="ECO:0000313" key="3">
    <source>
        <dbReference type="Proteomes" id="UP000184498"/>
    </source>
</evidence>
<organism evidence="2 3">
    <name type="scientific">Epilithonimonas mollis</name>
    <dbReference type="NCBI Taxonomy" id="216903"/>
    <lineage>
        <taxon>Bacteria</taxon>
        <taxon>Pseudomonadati</taxon>
        <taxon>Bacteroidota</taxon>
        <taxon>Flavobacteriia</taxon>
        <taxon>Flavobacteriales</taxon>
        <taxon>Weeksellaceae</taxon>
        <taxon>Chryseobacterium group</taxon>
        <taxon>Epilithonimonas</taxon>
    </lineage>
</organism>
<protein>
    <submittedName>
        <fullName evidence="2">ElaA protein</fullName>
    </submittedName>
</protein>
<dbReference type="CDD" id="cd04301">
    <property type="entry name" value="NAT_SF"/>
    <property type="match status" value="1"/>
</dbReference>
<dbReference type="OrthoDB" id="9796171at2"/>
<reference evidence="3" key="1">
    <citation type="submission" date="2016-11" db="EMBL/GenBank/DDBJ databases">
        <authorList>
            <person name="Varghese N."/>
            <person name="Submissions S."/>
        </authorList>
    </citation>
    <scope>NUCLEOTIDE SEQUENCE [LARGE SCALE GENOMIC DNA]</scope>
    <source>
        <strain evidence="3">DSM 18016</strain>
    </source>
</reference>
<dbReference type="RefSeq" id="WP_072997047.1">
    <property type="nucleotide sequence ID" value="NZ_FRAM01000001.1"/>
</dbReference>
<dbReference type="PROSITE" id="PS51186">
    <property type="entry name" value="GNAT"/>
    <property type="match status" value="1"/>
</dbReference>
<dbReference type="InterPro" id="IPR000182">
    <property type="entry name" value="GNAT_dom"/>
</dbReference>
<proteinExistence type="predicted"/>
<keyword evidence="3" id="KW-1185">Reference proteome</keyword>